<comment type="caution">
    <text evidence="1">The sequence shown here is derived from an EMBL/GenBank/DDBJ whole genome shotgun (WGS) entry which is preliminary data.</text>
</comment>
<keyword evidence="2" id="KW-1185">Reference proteome</keyword>
<name>A0A8J2P3C8_9HEXA</name>
<evidence type="ECO:0000313" key="2">
    <source>
        <dbReference type="Proteomes" id="UP000708208"/>
    </source>
</evidence>
<dbReference type="Proteomes" id="UP000708208">
    <property type="component" value="Unassembled WGS sequence"/>
</dbReference>
<evidence type="ECO:0000313" key="1">
    <source>
        <dbReference type="EMBL" id="CAG7786416.1"/>
    </source>
</evidence>
<protein>
    <submittedName>
        <fullName evidence="1">Uncharacterized protein</fullName>
    </submittedName>
</protein>
<dbReference type="AlphaFoldDB" id="A0A8J2P3C8"/>
<sequence>DDNLAVESELDVYKALIRWGAH</sequence>
<proteinExistence type="predicted"/>
<dbReference type="EMBL" id="CAJVCH010317517">
    <property type="protein sequence ID" value="CAG7786416.1"/>
    <property type="molecule type" value="Genomic_DNA"/>
</dbReference>
<reference evidence="1" key="1">
    <citation type="submission" date="2021-06" db="EMBL/GenBank/DDBJ databases">
        <authorList>
            <person name="Hodson N. C."/>
            <person name="Mongue J. A."/>
            <person name="Jaron S. K."/>
        </authorList>
    </citation>
    <scope>NUCLEOTIDE SEQUENCE</scope>
</reference>
<gene>
    <name evidence="1" type="ORF">AFUS01_LOCUS24985</name>
</gene>
<feature type="non-terminal residue" evidence="1">
    <location>
        <position position="22"/>
    </location>
</feature>
<feature type="non-terminal residue" evidence="1">
    <location>
        <position position="1"/>
    </location>
</feature>
<organism evidence="1 2">
    <name type="scientific">Allacma fusca</name>
    <dbReference type="NCBI Taxonomy" id="39272"/>
    <lineage>
        <taxon>Eukaryota</taxon>
        <taxon>Metazoa</taxon>
        <taxon>Ecdysozoa</taxon>
        <taxon>Arthropoda</taxon>
        <taxon>Hexapoda</taxon>
        <taxon>Collembola</taxon>
        <taxon>Symphypleona</taxon>
        <taxon>Sminthuridae</taxon>
        <taxon>Allacma</taxon>
    </lineage>
</organism>
<accession>A0A8J2P3C8</accession>